<protein>
    <submittedName>
        <fullName evidence="1">Uncharacterized protein</fullName>
    </submittedName>
</protein>
<evidence type="ECO:0000313" key="2">
    <source>
        <dbReference type="Proteomes" id="UP000669317"/>
    </source>
</evidence>
<sequence length="53" mass="6006">MEDEKARLLAEARRCRRLAASINDQETAARLNALAEDYERRANVSQAGTNEKE</sequence>
<gene>
    <name evidence="1" type="ORF">JWS04_25955</name>
</gene>
<dbReference type="RefSeq" id="WP_209296043.1">
    <property type="nucleotide sequence ID" value="NZ_JAGIKT010000064.1"/>
</dbReference>
<evidence type="ECO:0000313" key="1">
    <source>
        <dbReference type="EMBL" id="MBP0114453.1"/>
    </source>
</evidence>
<dbReference type="EMBL" id="JAGIKT010000064">
    <property type="protein sequence ID" value="MBP0114453.1"/>
    <property type="molecule type" value="Genomic_DNA"/>
</dbReference>
<keyword evidence="2" id="KW-1185">Reference proteome</keyword>
<comment type="caution">
    <text evidence="1">The sequence shown here is derived from an EMBL/GenBank/DDBJ whole genome shotgun (WGS) entry which is preliminary data.</text>
</comment>
<reference evidence="1 2" key="1">
    <citation type="submission" date="2021-03" db="EMBL/GenBank/DDBJ databases">
        <title>Genome Sequence of Bradyrhizobium vignae strain ISRA400.</title>
        <authorList>
            <person name="Tisa L.S."/>
            <person name="Svistoonoff S."/>
            <person name="Hocher V."/>
            <person name="Fall S."/>
            <person name="Zaiya A."/>
            <person name="Naing D."/>
            <person name="Niang N."/>
            <person name="Diouf A."/>
            <person name="Dasylva M.C."/>
            <person name="Toure O."/>
            <person name="Gueye M."/>
            <person name="Gully D."/>
            <person name="Tisseyre P."/>
            <person name="Simpson S."/>
            <person name="Morris K."/>
            <person name="Thomas W.K."/>
        </authorList>
    </citation>
    <scope>NUCLEOTIDE SEQUENCE [LARGE SCALE GENOMIC DNA]</scope>
    <source>
        <strain evidence="1 2">ISRA400</strain>
    </source>
</reference>
<name>A0ABS4A241_9BRAD</name>
<accession>A0ABS4A241</accession>
<dbReference type="Proteomes" id="UP000669317">
    <property type="component" value="Unassembled WGS sequence"/>
</dbReference>
<proteinExistence type="predicted"/>
<organism evidence="1 2">
    <name type="scientific">Bradyrhizobium vignae</name>
    <dbReference type="NCBI Taxonomy" id="1549949"/>
    <lineage>
        <taxon>Bacteria</taxon>
        <taxon>Pseudomonadati</taxon>
        <taxon>Pseudomonadota</taxon>
        <taxon>Alphaproteobacteria</taxon>
        <taxon>Hyphomicrobiales</taxon>
        <taxon>Nitrobacteraceae</taxon>
        <taxon>Bradyrhizobium</taxon>
    </lineage>
</organism>